<dbReference type="EMBL" id="RHJS01000002">
    <property type="protein sequence ID" value="RRK35192.1"/>
    <property type="molecule type" value="Genomic_DNA"/>
</dbReference>
<dbReference type="AlphaFoldDB" id="A0A3R8JTH5"/>
<sequence length="75" mass="8641">MASYGSKEAVIQNLRDAGCSQDTIECCMASLDCGEKAELLKQLEHHRKSLLHKVHEEEKRIDCLDYLVYQISRCR</sequence>
<proteinExistence type="predicted"/>
<protein>
    <submittedName>
        <fullName evidence="1">Uncharacterized protein</fullName>
    </submittedName>
</protein>
<name>A0A3R8JTH5_9FIRM</name>
<gene>
    <name evidence="1" type="ORF">EBB54_04975</name>
</gene>
<evidence type="ECO:0000313" key="1">
    <source>
        <dbReference type="EMBL" id="RRK35192.1"/>
    </source>
</evidence>
<evidence type="ECO:0000313" key="2">
    <source>
        <dbReference type="Proteomes" id="UP000274920"/>
    </source>
</evidence>
<reference evidence="1" key="1">
    <citation type="submission" date="2018-10" db="EMBL/GenBank/DDBJ databases">
        <title>Schaedlerella arabinophila gen. nov. sp. nov., isolated from the mouse intestinal tract and comparative analysis with the genome of the closely related altered Schaedler flora strain ASF502.</title>
        <authorList>
            <person name="Miyake S."/>
            <person name="Soh M."/>
            <person name="Seedorf H."/>
        </authorList>
    </citation>
    <scope>NUCLEOTIDE SEQUENCE [LARGE SCALE GENOMIC DNA]</scope>
    <source>
        <strain evidence="1">DSM 106076</strain>
    </source>
</reference>
<dbReference type="Proteomes" id="UP000274920">
    <property type="component" value="Unassembled WGS sequence"/>
</dbReference>
<comment type="caution">
    <text evidence="1">The sequence shown here is derived from an EMBL/GenBank/DDBJ whole genome shotgun (WGS) entry which is preliminary data.</text>
</comment>
<organism evidence="1 2">
    <name type="scientific">Schaedlerella arabinosiphila</name>
    <dbReference type="NCBI Taxonomy" id="2044587"/>
    <lineage>
        <taxon>Bacteria</taxon>
        <taxon>Bacillati</taxon>
        <taxon>Bacillota</taxon>
        <taxon>Clostridia</taxon>
        <taxon>Lachnospirales</taxon>
        <taxon>Lachnospiraceae</taxon>
        <taxon>Schaedlerella</taxon>
    </lineage>
</organism>
<accession>A0A3R8JTH5</accession>
<keyword evidence="2" id="KW-1185">Reference proteome</keyword>